<dbReference type="EMBL" id="JAUHMF010000002">
    <property type="protein sequence ID" value="MDT8899184.1"/>
    <property type="molecule type" value="Genomic_DNA"/>
</dbReference>
<dbReference type="Gene3D" id="3.40.640.10">
    <property type="entry name" value="Type I PLP-dependent aspartate aminotransferase-like (Major domain)"/>
    <property type="match status" value="1"/>
</dbReference>
<dbReference type="InterPro" id="IPR004839">
    <property type="entry name" value="Aminotransferase_I/II_large"/>
</dbReference>
<dbReference type="NCBIfam" id="TIGR04350">
    <property type="entry name" value="C_S_lyase_PatB"/>
    <property type="match status" value="1"/>
</dbReference>
<evidence type="ECO:0000256" key="4">
    <source>
        <dbReference type="ARBA" id="ARBA00023239"/>
    </source>
</evidence>
<dbReference type="RefSeq" id="WP_315625871.1">
    <property type="nucleotide sequence ID" value="NZ_JAUHMF010000002.1"/>
</dbReference>
<evidence type="ECO:0000313" key="8">
    <source>
        <dbReference type="Proteomes" id="UP001254165"/>
    </source>
</evidence>
<dbReference type="InterPro" id="IPR051798">
    <property type="entry name" value="Class-II_PLP-Dep_Aminotrans"/>
</dbReference>
<keyword evidence="8" id="KW-1185">Reference proteome</keyword>
<proteinExistence type="inferred from homology"/>
<accession>A0ABU3NQX0</accession>
<evidence type="ECO:0000256" key="1">
    <source>
        <dbReference type="ARBA" id="ARBA00001933"/>
    </source>
</evidence>
<dbReference type="SUPFAM" id="SSF53383">
    <property type="entry name" value="PLP-dependent transferases"/>
    <property type="match status" value="1"/>
</dbReference>
<dbReference type="InterPro" id="IPR015422">
    <property type="entry name" value="PyrdxlP-dep_Trfase_small"/>
</dbReference>
<dbReference type="InterPro" id="IPR015424">
    <property type="entry name" value="PyrdxlP-dep_Trfase"/>
</dbReference>
<keyword evidence="4 7" id="KW-0456">Lyase</keyword>
<dbReference type="Pfam" id="PF00155">
    <property type="entry name" value="Aminotran_1_2"/>
    <property type="match status" value="1"/>
</dbReference>
<dbReference type="InterPro" id="IPR015421">
    <property type="entry name" value="PyrdxlP-dep_Trfase_major"/>
</dbReference>
<comment type="similarity">
    <text evidence="5">Belongs to the class-II pyridoxal-phosphate-dependent aminotransferase family. MalY/PatB cystathionine beta-lyase subfamily.</text>
</comment>
<dbReference type="EC" id="4.4.1.13" evidence="2"/>
<dbReference type="GO" id="GO:0047804">
    <property type="term" value="F:cysteine-S-conjugate beta-lyase activity"/>
    <property type="evidence" value="ECO:0007669"/>
    <property type="project" value="UniProtKB-EC"/>
</dbReference>
<comment type="cofactor">
    <cofactor evidence="1">
        <name>pyridoxal 5'-phosphate</name>
        <dbReference type="ChEBI" id="CHEBI:597326"/>
    </cofactor>
</comment>
<dbReference type="CDD" id="cd00609">
    <property type="entry name" value="AAT_like"/>
    <property type="match status" value="1"/>
</dbReference>
<dbReference type="Gene3D" id="3.90.1150.10">
    <property type="entry name" value="Aspartate Aminotransferase, domain 1"/>
    <property type="match status" value="1"/>
</dbReference>
<evidence type="ECO:0000256" key="2">
    <source>
        <dbReference type="ARBA" id="ARBA00012224"/>
    </source>
</evidence>
<dbReference type="InterPro" id="IPR027619">
    <property type="entry name" value="C-S_lyase_PatB-like"/>
</dbReference>
<sequence length="390" mass="44157">MENKFNFEICPERRTTESLKWRVYAEDVLPMWVADMDFLSPPPVIEALQQRVEHGVFGYAVDPPSLKQAIVAWLESRYNWRVNEEEIIFVPSVVSGFNLVAMALRAPGAGLLIQTPVYPPFLNVARQAGMKDQRLPLSRDTEGRYYVDGERFRAALTSETRMFLLCNPHNPVGRVFTREELWAMAEACLERDVLICSDEIHCDLVYSGHTHIPIATLDPAVAQKTVTLMSPSKTFNVAGLKFAFAIVPDPALRKTFKQLVHDLGGGMNIMGLVAAEAAYTRGAEWLQALLGVLEANRDFLYEFVHNELPGVKMNRPEATYLAWLDCRDLDLQPNPYEFFLNEARVALNNGRDFGQEGRGFVRLNFGCPRAVLERGLMRMKEALERARMVS</sequence>
<keyword evidence="3" id="KW-0663">Pyridoxal phosphate</keyword>
<dbReference type="PANTHER" id="PTHR43525:SF1">
    <property type="entry name" value="PROTEIN MALY"/>
    <property type="match status" value="1"/>
</dbReference>
<protein>
    <recommendedName>
        <fullName evidence="2">cysteine-S-conjugate beta-lyase</fullName>
        <ecNumber evidence="2">4.4.1.13</ecNumber>
    </recommendedName>
</protein>
<evidence type="ECO:0000256" key="3">
    <source>
        <dbReference type="ARBA" id="ARBA00022898"/>
    </source>
</evidence>
<gene>
    <name evidence="7" type="ORF">QYE77_13020</name>
</gene>
<organism evidence="7 8">
    <name type="scientific">Thermanaerothrix solaris</name>
    <dbReference type="NCBI Taxonomy" id="3058434"/>
    <lineage>
        <taxon>Bacteria</taxon>
        <taxon>Bacillati</taxon>
        <taxon>Chloroflexota</taxon>
        <taxon>Anaerolineae</taxon>
        <taxon>Anaerolineales</taxon>
        <taxon>Anaerolineaceae</taxon>
        <taxon>Thermanaerothrix</taxon>
    </lineage>
</organism>
<dbReference type="Proteomes" id="UP001254165">
    <property type="component" value="Unassembled WGS sequence"/>
</dbReference>
<comment type="caution">
    <text evidence="7">The sequence shown here is derived from an EMBL/GenBank/DDBJ whole genome shotgun (WGS) entry which is preliminary data.</text>
</comment>
<evidence type="ECO:0000259" key="6">
    <source>
        <dbReference type="Pfam" id="PF00155"/>
    </source>
</evidence>
<evidence type="ECO:0000313" key="7">
    <source>
        <dbReference type="EMBL" id="MDT8899184.1"/>
    </source>
</evidence>
<dbReference type="PANTHER" id="PTHR43525">
    <property type="entry name" value="PROTEIN MALY"/>
    <property type="match status" value="1"/>
</dbReference>
<name>A0ABU3NQX0_9CHLR</name>
<feature type="domain" description="Aminotransferase class I/classII large" evidence="6">
    <location>
        <begin position="33"/>
        <end position="376"/>
    </location>
</feature>
<evidence type="ECO:0000256" key="5">
    <source>
        <dbReference type="ARBA" id="ARBA00037974"/>
    </source>
</evidence>
<reference evidence="7 8" key="1">
    <citation type="submission" date="2023-07" db="EMBL/GenBank/DDBJ databases">
        <title>Novel species of Thermanaerothrix with wide hydrolytic capabilities.</title>
        <authorList>
            <person name="Zayulina K.S."/>
            <person name="Podosokorskaya O.A."/>
            <person name="Elcheninov A.G."/>
        </authorList>
    </citation>
    <scope>NUCLEOTIDE SEQUENCE [LARGE SCALE GENOMIC DNA]</scope>
    <source>
        <strain evidence="7 8">4228-RoL</strain>
    </source>
</reference>